<keyword evidence="1" id="KW-0472">Membrane</keyword>
<dbReference type="RefSeq" id="WP_239076706.1">
    <property type="nucleotide sequence ID" value="NZ_BAAAZM010000009.1"/>
</dbReference>
<comment type="caution">
    <text evidence="2">The sequence shown here is derived from an EMBL/GenBank/DDBJ whole genome shotgun (WGS) entry which is preliminary data.</text>
</comment>
<reference evidence="2" key="1">
    <citation type="submission" date="2021-01" db="EMBL/GenBank/DDBJ databases">
        <title>Whole genome shotgun sequence of Actinocatenispora rupis NBRC 107355.</title>
        <authorList>
            <person name="Komaki H."/>
            <person name="Tamura T."/>
        </authorList>
    </citation>
    <scope>NUCLEOTIDE SEQUENCE</scope>
    <source>
        <strain evidence="2">NBRC 107355</strain>
    </source>
</reference>
<dbReference type="EMBL" id="BOMB01000017">
    <property type="protein sequence ID" value="GID12222.1"/>
    <property type="molecule type" value="Genomic_DNA"/>
</dbReference>
<dbReference type="Proteomes" id="UP000612808">
    <property type="component" value="Unassembled WGS sequence"/>
</dbReference>
<dbReference type="AlphaFoldDB" id="A0A8J3J8R0"/>
<keyword evidence="3" id="KW-1185">Reference proteome</keyword>
<accession>A0A8J3J8R0</accession>
<keyword evidence="1" id="KW-0812">Transmembrane</keyword>
<gene>
    <name evidence="2" type="ORF">Aru02nite_31110</name>
</gene>
<protein>
    <submittedName>
        <fullName evidence="2">Uncharacterized protein</fullName>
    </submittedName>
</protein>
<feature type="transmembrane region" description="Helical" evidence="1">
    <location>
        <begin position="125"/>
        <end position="145"/>
    </location>
</feature>
<evidence type="ECO:0000256" key="1">
    <source>
        <dbReference type="SAM" id="Phobius"/>
    </source>
</evidence>
<feature type="transmembrane region" description="Helical" evidence="1">
    <location>
        <begin position="157"/>
        <end position="177"/>
    </location>
</feature>
<sequence length="178" mass="18621">MTRQAEHGSPGGEPAQSWAGRQITGASQGRTADGVYGVIVSSAVMATSHGASVITVIVTVLVTLVVYWAAERYARLVAERIHTGRRLGWPDIRRELTARWEIVTASAIPLAVLAVLGLLGVYVTVAVLAALGVSTLLLCVAGWEIGRGGRLSRLERLGSAAVTGAFGAAMILLKALLH</sequence>
<evidence type="ECO:0000313" key="3">
    <source>
        <dbReference type="Proteomes" id="UP000612808"/>
    </source>
</evidence>
<name>A0A8J3J8R0_9ACTN</name>
<proteinExistence type="predicted"/>
<feature type="transmembrane region" description="Helical" evidence="1">
    <location>
        <begin position="102"/>
        <end position="119"/>
    </location>
</feature>
<keyword evidence="1" id="KW-1133">Transmembrane helix</keyword>
<organism evidence="2 3">
    <name type="scientific">Actinocatenispora rupis</name>
    <dbReference type="NCBI Taxonomy" id="519421"/>
    <lineage>
        <taxon>Bacteria</taxon>
        <taxon>Bacillati</taxon>
        <taxon>Actinomycetota</taxon>
        <taxon>Actinomycetes</taxon>
        <taxon>Micromonosporales</taxon>
        <taxon>Micromonosporaceae</taxon>
        <taxon>Actinocatenispora</taxon>
    </lineage>
</organism>
<evidence type="ECO:0000313" key="2">
    <source>
        <dbReference type="EMBL" id="GID12222.1"/>
    </source>
</evidence>
<feature type="transmembrane region" description="Helical" evidence="1">
    <location>
        <begin position="50"/>
        <end position="70"/>
    </location>
</feature>